<keyword evidence="4" id="KW-1185">Reference proteome</keyword>
<evidence type="ECO:0000256" key="1">
    <source>
        <dbReference type="ARBA" id="ARBA00022801"/>
    </source>
</evidence>
<dbReference type="RefSeq" id="WP_115833763.1">
    <property type="nucleotide sequence ID" value="NZ_QNUL01000032.1"/>
</dbReference>
<dbReference type="Proteomes" id="UP000256373">
    <property type="component" value="Unassembled WGS sequence"/>
</dbReference>
<dbReference type="GO" id="GO:0016787">
    <property type="term" value="F:hydrolase activity"/>
    <property type="evidence" value="ECO:0007669"/>
    <property type="project" value="UniProtKB-KW"/>
</dbReference>
<accession>A0A3D8Y497</accession>
<keyword evidence="1" id="KW-0378">Hydrolase</keyword>
<sequence length="172" mass="19059">MSKTLILVRHASAEEDNFRVKDFDRQLVSKGLSEAAVMGKWFSQNDIKPDRFITSSAARAYKTAEVVADQLRVDISQIVQTESLYNGGPKAYLAAINDTPKETSVLILFGHNPDITYFAEYLSGKDLGSMKKGSAVILNFKNLEWDEVSAKTGVFVSYTTPKDVIKAQGENE</sequence>
<protein>
    <submittedName>
        <fullName evidence="3">Phosphohistidine phosphatase</fullName>
    </submittedName>
</protein>
<reference evidence="3 4" key="1">
    <citation type="submission" date="2018-07" db="EMBL/GenBank/DDBJ databases">
        <title>Dyadobacter roseus sp. nov., isolated from rose rhizosphere soil.</title>
        <authorList>
            <person name="Chen L."/>
        </authorList>
    </citation>
    <scope>NUCLEOTIDE SEQUENCE [LARGE SCALE GENOMIC DNA]</scope>
    <source>
        <strain evidence="3 4">RS19</strain>
    </source>
</reference>
<organism evidence="3 4">
    <name type="scientific">Dyadobacter luteus</name>
    <dbReference type="NCBI Taxonomy" id="2259619"/>
    <lineage>
        <taxon>Bacteria</taxon>
        <taxon>Pseudomonadati</taxon>
        <taxon>Bacteroidota</taxon>
        <taxon>Cytophagia</taxon>
        <taxon>Cytophagales</taxon>
        <taxon>Spirosomataceae</taxon>
        <taxon>Dyadobacter</taxon>
    </lineage>
</organism>
<dbReference type="Gene3D" id="3.40.50.1240">
    <property type="entry name" value="Phosphoglycerate mutase-like"/>
    <property type="match status" value="1"/>
</dbReference>
<dbReference type="EMBL" id="QNUL01000032">
    <property type="protein sequence ID" value="REA56986.1"/>
    <property type="molecule type" value="Genomic_DNA"/>
</dbReference>
<evidence type="ECO:0000256" key="2">
    <source>
        <dbReference type="PIRSR" id="PIRSR613078-2"/>
    </source>
</evidence>
<dbReference type="SUPFAM" id="SSF53254">
    <property type="entry name" value="Phosphoglycerate mutase-like"/>
    <property type="match status" value="1"/>
</dbReference>
<gene>
    <name evidence="3" type="ORF">DSL64_25375</name>
</gene>
<name>A0A3D8Y497_9BACT</name>
<comment type="caution">
    <text evidence="3">The sequence shown here is derived from an EMBL/GenBank/DDBJ whole genome shotgun (WGS) entry which is preliminary data.</text>
</comment>
<dbReference type="InterPro" id="IPR051021">
    <property type="entry name" value="Mito_Ser/Thr_phosphatase"/>
</dbReference>
<dbReference type="Pfam" id="PF00300">
    <property type="entry name" value="His_Phos_1"/>
    <property type="match status" value="1"/>
</dbReference>
<dbReference type="InterPro" id="IPR013078">
    <property type="entry name" value="His_Pase_superF_clade-1"/>
</dbReference>
<evidence type="ECO:0000313" key="4">
    <source>
        <dbReference type="Proteomes" id="UP000256373"/>
    </source>
</evidence>
<evidence type="ECO:0000313" key="3">
    <source>
        <dbReference type="EMBL" id="REA56986.1"/>
    </source>
</evidence>
<dbReference type="OrthoDB" id="9810154at2"/>
<feature type="binding site" evidence="2">
    <location>
        <position position="59"/>
    </location>
    <ligand>
        <name>substrate</name>
    </ligand>
</feature>
<dbReference type="PANTHER" id="PTHR20935">
    <property type="entry name" value="PHOSPHOGLYCERATE MUTASE-RELATED"/>
    <property type="match status" value="1"/>
</dbReference>
<dbReference type="InterPro" id="IPR029033">
    <property type="entry name" value="His_PPase_superfam"/>
</dbReference>
<proteinExistence type="predicted"/>
<dbReference type="AlphaFoldDB" id="A0A3D8Y497"/>
<dbReference type="PANTHER" id="PTHR20935:SF1">
    <property type="entry name" value="SLL1549 PROTEIN"/>
    <property type="match status" value="1"/>
</dbReference>
<dbReference type="CDD" id="cd07040">
    <property type="entry name" value="HP"/>
    <property type="match status" value="1"/>
</dbReference>